<feature type="repeat" description="TPR" evidence="3">
    <location>
        <begin position="130"/>
        <end position="163"/>
    </location>
</feature>
<reference evidence="4 5" key="1">
    <citation type="submission" date="2020-08" db="EMBL/GenBank/DDBJ databases">
        <title>Genome sequence of Weissella diestrammenae KACC 16890T.</title>
        <authorList>
            <person name="Hyun D.-W."/>
            <person name="Bae J.-W."/>
        </authorList>
    </citation>
    <scope>NUCLEOTIDE SEQUENCE [LARGE SCALE GENOMIC DNA]</scope>
    <source>
        <strain evidence="4 5">KACC 16890</strain>
    </source>
</reference>
<dbReference type="KEGG" id="wdi:H9L19_00630"/>
<keyword evidence="1" id="KW-0677">Repeat</keyword>
<dbReference type="RefSeq" id="WP_187529277.1">
    <property type="nucleotide sequence ID" value="NZ_CP060724.1"/>
</dbReference>
<dbReference type="EMBL" id="CP060724">
    <property type="protein sequence ID" value="QNN75444.1"/>
    <property type="molecule type" value="Genomic_DNA"/>
</dbReference>
<evidence type="ECO:0000256" key="1">
    <source>
        <dbReference type="ARBA" id="ARBA00022737"/>
    </source>
</evidence>
<dbReference type="SUPFAM" id="SSF48452">
    <property type="entry name" value="TPR-like"/>
    <property type="match status" value="1"/>
</dbReference>
<dbReference type="InterPro" id="IPR019734">
    <property type="entry name" value="TPR_rpt"/>
</dbReference>
<evidence type="ECO:0000256" key="2">
    <source>
        <dbReference type="ARBA" id="ARBA00022803"/>
    </source>
</evidence>
<dbReference type="PANTHER" id="PTHR14027">
    <property type="entry name" value="RNA POLYMERASE-ASSOCIATED PROTEIN CTR9"/>
    <property type="match status" value="1"/>
</dbReference>
<protein>
    <submittedName>
        <fullName evidence="4">Tetratricopeptide repeat protein</fullName>
    </submittedName>
</protein>
<organism evidence="4 5">
    <name type="scientific">Weissella diestrammenae</name>
    <dbReference type="NCBI Taxonomy" id="1162633"/>
    <lineage>
        <taxon>Bacteria</taxon>
        <taxon>Bacillati</taxon>
        <taxon>Bacillota</taxon>
        <taxon>Bacilli</taxon>
        <taxon>Lactobacillales</taxon>
        <taxon>Lactobacillaceae</taxon>
        <taxon>Weissella</taxon>
    </lineage>
</organism>
<dbReference type="AlphaFoldDB" id="A0A7G9T5R9"/>
<gene>
    <name evidence="4" type="ORF">H9L19_00630</name>
</gene>
<evidence type="ECO:0000313" key="5">
    <source>
        <dbReference type="Proteomes" id="UP000515800"/>
    </source>
</evidence>
<dbReference type="InterPro" id="IPR011990">
    <property type="entry name" value="TPR-like_helical_dom_sf"/>
</dbReference>
<proteinExistence type="predicted"/>
<dbReference type="SMART" id="SM00028">
    <property type="entry name" value="TPR"/>
    <property type="match status" value="3"/>
</dbReference>
<accession>A0A7G9T5R9</accession>
<dbReference type="GO" id="GO:0006355">
    <property type="term" value="P:regulation of DNA-templated transcription"/>
    <property type="evidence" value="ECO:0007669"/>
    <property type="project" value="InterPro"/>
</dbReference>
<dbReference type="Pfam" id="PF13414">
    <property type="entry name" value="TPR_11"/>
    <property type="match status" value="1"/>
</dbReference>
<sequence>MATTKDLQADLKMLVARINDDAHDWRAYVDLINVLVTSENFVEAEELALKSLTLFKSSTEAQQQLLYTTGNLYYLAGKYELANQFFTQVDDRNLKHDATMMQAQSWFNQKRYQQALAFALTGVEQQPNDEAAQVLLGNIWMSLQSFEQAATQFEQALKVNQDNFDANFGLGVLAAINGERENHGFTMAKQIDAEKFERQTRQLDDLLQVMVGNRNDE</sequence>
<keyword evidence="5" id="KW-1185">Reference proteome</keyword>
<dbReference type="GO" id="GO:0000993">
    <property type="term" value="F:RNA polymerase II complex binding"/>
    <property type="evidence" value="ECO:0007669"/>
    <property type="project" value="TreeGrafter"/>
</dbReference>
<dbReference type="GO" id="GO:0006368">
    <property type="term" value="P:transcription elongation by RNA polymerase II"/>
    <property type="evidence" value="ECO:0007669"/>
    <property type="project" value="TreeGrafter"/>
</dbReference>
<dbReference type="PANTHER" id="PTHR14027:SF2">
    <property type="entry name" value="RNA POLYMERASE-ASSOCIATED PROTEIN CTR9 HOMOLOG"/>
    <property type="match status" value="1"/>
</dbReference>
<dbReference type="Gene3D" id="1.25.40.10">
    <property type="entry name" value="Tetratricopeptide repeat domain"/>
    <property type="match status" value="2"/>
</dbReference>
<keyword evidence="2 3" id="KW-0802">TPR repeat</keyword>
<name>A0A7G9T5R9_9LACO</name>
<evidence type="ECO:0000313" key="4">
    <source>
        <dbReference type="EMBL" id="QNN75444.1"/>
    </source>
</evidence>
<evidence type="ECO:0000256" key="3">
    <source>
        <dbReference type="PROSITE-ProRule" id="PRU00339"/>
    </source>
</evidence>
<dbReference type="Pfam" id="PF13432">
    <property type="entry name" value="TPR_16"/>
    <property type="match status" value="1"/>
</dbReference>
<dbReference type="Proteomes" id="UP000515800">
    <property type="component" value="Chromosome"/>
</dbReference>
<dbReference type="InterPro" id="IPR031101">
    <property type="entry name" value="Ctr9"/>
</dbReference>
<dbReference type="PROSITE" id="PS50005">
    <property type="entry name" value="TPR"/>
    <property type="match status" value="1"/>
</dbReference>